<gene>
    <name evidence="1" type="ORF">OAN307_c03530</name>
</gene>
<proteinExistence type="predicted"/>
<name>M9R700_9RHOB</name>
<dbReference type="EMBL" id="CP003740">
    <property type="protein sequence ID" value="AGI66106.1"/>
    <property type="molecule type" value="Genomic_DNA"/>
</dbReference>
<accession>M9R700</accession>
<dbReference type="STRING" id="391626.OAN307_c03530"/>
<dbReference type="AlphaFoldDB" id="M9R700"/>
<reference evidence="1 2" key="1">
    <citation type="journal article" date="2013" name="PLoS ONE">
        <title>Poles Apart: Arctic and Antarctic Octadecabacter strains Share High Genome Plasticity and a New Type of Xanthorhodopsin.</title>
        <authorList>
            <person name="Vollmers J."/>
            <person name="Voget S."/>
            <person name="Dietrich S."/>
            <person name="Gollnow K."/>
            <person name="Smits M."/>
            <person name="Meyer K."/>
            <person name="Brinkhoff T."/>
            <person name="Simon M."/>
            <person name="Daniel R."/>
        </authorList>
    </citation>
    <scope>NUCLEOTIDE SEQUENCE [LARGE SCALE GENOMIC DNA]</scope>
    <source>
        <strain evidence="1 2">307</strain>
    </source>
</reference>
<evidence type="ECO:0000313" key="1">
    <source>
        <dbReference type="EMBL" id="AGI66106.1"/>
    </source>
</evidence>
<dbReference type="KEGG" id="oat:OAN307_c03530"/>
<protein>
    <submittedName>
        <fullName evidence="1">Uncharacterized protein</fullName>
    </submittedName>
</protein>
<evidence type="ECO:0000313" key="2">
    <source>
        <dbReference type="Proteomes" id="UP000005307"/>
    </source>
</evidence>
<dbReference type="HOGENOM" id="CLU_2035632_0_0_5"/>
<dbReference type="Proteomes" id="UP000005307">
    <property type="component" value="Chromosome"/>
</dbReference>
<sequence>MVKKIKQKAAWNKGKIVGRKPALVSTQVTAIKTVMAEQSVLRDRAMFPLPSTAAHRCQRRAGHDRRDICRSESEKAGHMTTQCCHCLSTKRVQNFTGSTDKGLLCNLTLPISNVTVCRSIR</sequence>
<keyword evidence="2" id="KW-1185">Reference proteome</keyword>
<organism evidence="1 2">
    <name type="scientific">Octadecabacter antarcticus 307</name>
    <dbReference type="NCBI Taxonomy" id="391626"/>
    <lineage>
        <taxon>Bacteria</taxon>
        <taxon>Pseudomonadati</taxon>
        <taxon>Pseudomonadota</taxon>
        <taxon>Alphaproteobacteria</taxon>
        <taxon>Rhodobacterales</taxon>
        <taxon>Roseobacteraceae</taxon>
        <taxon>Octadecabacter</taxon>
    </lineage>
</organism>